<sequence length="109" mass="11907">MAALLTSALLNSANGSARPGATTAMSEAAQAVNLYRCVLAALNSVERRKDEESLDPSGDSAAMQMLEITRDGAKYRYRTYLYDKLDDALNYARLETERESKSANAMGTY</sequence>
<reference evidence="2" key="1">
    <citation type="journal article" date="2019" name="Int. J. Syst. Evol. Microbiol.">
        <title>The Global Catalogue of Microorganisms (GCM) 10K type strain sequencing project: providing services to taxonomists for standard genome sequencing and annotation.</title>
        <authorList>
            <consortium name="The Broad Institute Genomics Platform"/>
            <consortium name="The Broad Institute Genome Sequencing Center for Infectious Disease"/>
            <person name="Wu L."/>
            <person name="Ma J."/>
        </authorList>
    </citation>
    <scope>NUCLEOTIDE SEQUENCE [LARGE SCALE GENOMIC DNA]</scope>
    <source>
        <strain evidence="2">KACC 11407</strain>
    </source>
</reference>
<proteinExistence type="predicted"/>
<evidence type="ECO:0000313" key="2">
    <source>
        <dbReference type="Proteomes" id="UP001596036"/>
    </source>
</evidence>
<evidence type="ECO:0000313" key="1">
    <source>
        <dbReference type="EMBL" id="MFC5569055.1"/>
    </source>
</evidence>
<protein>
    <submittedName>
        <fullName evidence="1">Uncharacterized protein</fullName>
    </submittedName>
</protein>
<keyword evidence="2" id="KW-1185">Reference proteome</keyword>
<accession>A0ABW0SJA7</accession>
<comment type="caution">
    <text evidence="1">The sequence shown here is derived from an EMBL/GenBank/DDBJ whole genome shotgun (WGS) entry which is preliminary data.</text>
</comment>
<name>A0ABW0SJA7_9GAMM</name>
<gene>
    <name evidence="1" type="ORF">ACFPN1_03110</name>
</gene>
<organism evidence="1 2">
    <name type="scientific">Lysobacter yangpyeongensis</name>
    <dbReference type="NCBI Taxonomy" id="346182"/>
    <lineage>
        <taxon>Bacteria</taxon>
        <taxon>Pseudomonadati</taxon>
        <taxon>Pseudomonadota</taxon>
        <taxon>Gammaproteobacteria</taxon>
        <taxon>Lysobacterales</taxon>
        <taxon>Lysobacteraceae</taxon>
        <taxon>Lysobacter</taxon>
    </lineage>
</organism>
<dbReference type="EMBL" id="JBHSNM010000001">
    <property type="protein sequence ID" value="MFC5569055.1"/>
    <property type="molecule type" value="Genomic_DNA"/>
</dbReference>
<dbReference type="Proteomes" id="UP001596036">
    <property type="component" value="Unassembled WGS sequence"/>
</dbReference>